<feature type="chain" id="PRO_5028885513" description="Capsule assembly Wzi family protein" evidence="1">
    <location>
        <begin position="22"/>
        <end position="521"/>
    </location>
</feature>
<organism evidence="2 3">
    <name type="scientific">Sandaracinobacteroides saxicola</name>
    <dbReference type="NCBI Taxonomy" id="2759707"/>
    <lineage>
        <taxon>Bacteria</taxon>
        <taxon>Pseudomonadati</taxon>
        <taxon>Pseudomonadota</taxon>
        <taxon>Alphaproteobacteria</taxon>
        <taxon>Sphingomonadales</taxon>
        <taxon>Sphingosinicellaceae</taxon>
        <taxon>Sandaracinobacteroides</taxon>
    </lineage>
</organism>
<dbReference type="Pfam" id="PF14052">
    <property type="entry name" value="Caps_assemb_Wzi"/>
    <property type="match status" value="1"/>
</dbReference>
<dbReference type="InterPro" id="IPR038636">
    <property type="entry name" value="Wzi_sf"/>
</dbReference>
<dbReference type="RefSeq" id="WP_182294675.1">
    <property type="nucleotide sequence ID" value="NZ_CP059851.1"/>
</dbReference>
<dbReference type="Proteomes" id="UP000515292">
    <property type="component" value="Chromosome"/>
</dbReference>
<evidence type="ECO:0000313" key="2">
    <source>
        <dbReference type="EMBL" id="QMW21829.1"/>
    </source>
</evidence>
<evidence type="ECO:0000313" key="3">
    <source>
        <dbReference type="Proteomes" id="UP000515292"/>
    </source>
</evidence>
<keyword evidence="3" id="KW-1185">Reference proteome</keyword>
<protein>
    <recommendedName>
        <fullName evidence="4">Capsule assembly Wzi family protein</fullName>
    </recommendedName>
</protein>
<keyword evidence="1" id="KW-0732">Signal</keyword>
<dbReference type="InterPro" id="IPR026950">
    <property type="entry name" value="Caps_assemb_Wzi"/>
</dbReference>
<proteinExistence type="predicted"/>
<feature type="signal peptide" evidence="1">
    <location>
        <begin position="1"/>
        <end position="21"/>
    </location>
</feature>
<dbReference type="KEGG" id="sand:H3309_10525"/>
<reference evidence="2 3" key="1">
    <citation type="submission" date="2020-07" db="EMBL/GenBank/DDBJ databases">
        <title>Complete genome sequence for Sandaracinobacter sp. M6.</title>
        <authorList>
            <person name="Tang Y."/>
            <person name="Liu Q."/>
            <person name="Guo Z."/>
            <person name="Lei P."/>
            <person name="Huang B."/>
        </authorList>
    </citation>
    <scope>NUCLEOTIDE SEQUENCE [LARGE SCALE GENOMIC DNA]</scope>
    <source>
        <strain evidence="2 3">M6</strain>
    </source>
</reference>
<sequence length="521" mass="56579">MAVVRVGLAGALLLWGSVATAGPLAAPGDRQLRQDVEALKAEGLIDGPIDSWPLPWAQIGAGIDRARDGRELPPHLLAAVNRLSRLADHAEQDRAFDGAIRGTNREALARDFSDTARATADVSGRAELNSDGWSLAVGGAVRTNQDGSAFKPDGTQLVVLAGNWAFHAGWSTHWFGPGSDGALLFSNSARPFPKFGVTRLMPEPIDFPVLRWLGPVRFEIFGGVLDEKRRDYNNIITVGTRLSFEPAKGLQIGLNRAQMLCGKGRPCGFKQIFQSFVGIGNADNPTPGDPQAFLQQAGNQLAGFDISYTHRFPRLAVKLYAEAEAEDFDNIILEQYGRLIGMTLSGPLGRRGASWSFNMEYADTQAASLFNGTPLEKLTGGETVYPGSLYNNSLYFDGFAYNKRPIGYWTDGDSRNLAFNLSVTDTSNRRWFGVVRSVHLNFNNVGNPPFPATAPDGTVRGLTINRVSANNEKFAMLGAGVEWPTSLGDLRLEGRWQGDSPNTPGRRAPKGAVEAGWRVRF</sequence>
<name>A0A7G5IEN7_9SPHN</name>
<evidence type="ECO:0000256" key="1">
    <source>
        <dbReference type="SAM" id="SignalP"/>
    </source>
</evidence>
<dbReference type="Gene3D" id="2.40.160.130">
    <property type="entry name" value="Capsule assembly protein Wzi"/>
    <property type="match status" value="1"/>
</dbReference>
<dbReference type="AlphaFoldDB" id="A0A7G5IEN7"/>
<dbReference type="EMBL" id="CP059851">
    <property type="protein sequence ID" value="QMW21829.1"/>
    <property type="molecule type" value="Genomic_DNA"/>
</dbReference>
<evidence type="ECO:0008006" key="4">
    <source>
        <dbReference type="Google" id="ProtNLM"/>
    </source>
</evidence>
<accession>A0A7G5IEN7</accession>
<gene>
    <name evidence="2" type="ORF">H3309_10525</name>
</gene>